<keyword evidence="9" id="KW-0547">Nucleotide-binding</keyword>
<feature type="domain" description="Poly(A) polymerase nucleotidyltransferase" evidence="14">
    <location>
        <begin position="4"/>
        <end position="186"/>
    </location>
</feature>
<dbReference type="SUPFAM" id="SSF81301">
    <property type="entry name" value="Nucleotidyltransferase"/>
    <property type="match status" value="1"/>
</dbReference>
<dbReference type="Pfam" id="PF04928">
    <property type="entry name" value="PAP_central"/>
    <property type="match status" value="1"/>
</dbReference>
<evidence type="ECO:0000313" key="16">
    <source>
        <dbReference type="Proteomes" id="UP000326396"/>
    </source>
</evidence>
<name>A0A5N6NY18_9ASTR</name>
<comment type="caution">
    <text evidence="15">The sequence shown here is derived from an EMBL/GenBank/DDBJ whole genome shotgun (WGS) entry which is preliminary data.</text>
</comment>
<evidence type="ECO:0000256" key="1">
    <source>
        <dbReference type="ARBA" id="ARBA00001936"/>
    </source>
</evidence>
<evidence type="ECO:0000256" key="7">
    <source>
        <dbReference type="ARBA" id="ARBA00022679"/>
    </source>
</evidence>
<dbReference type="Gene3D" id="3.30.70.590">
    <property type="entry name" value="Poly(A) polymerase predicted RNA binding domain"/>
    <property type="match status" value="1"/>
</dbReference>
<dbReference type="GO" id="GO:0006397">
    <property type="term" value="P:mRNA processing"/>
    <property type="evidence" value="ECO:0007669"/>
    <property type="project" value="UniProtKB-KW"/>
</dbReference>
<evidence type="ECO:0000256" key="5">
    <source>
        <dbReference type="ARBA" id="ARBA00012388"/>
    </source>
</evidence>
<dbReference type="PANTHER" id="PTHR10682">
    <property type="entry name" value="POLY A POLYMERASE"/>
    <property type="match status" value="1"/>
</dbReference>
<feature type="domain" description="Poly(A) polymerase central" evidence="13">
    <location>
        <begin position="192"/>
        <end position="328"/>
    </location>
</feature>
<dbReference type="InterPro" id="IPR048840">
    <property type="entry name" value="PolA_pol_NTPase"/>
</dbReference>
<keyword evidence="11" id="KW-0460">Magnesium</keyword>
<evidence type="ECO:0000256" key="6">
    <source>
        <dbReference type="ARBA" id="ARBA00022664"/>
    </source>
</evidence>
<dbReference type="GO" id="GO:0005524">
    <property type="term" value="F:ATP binding"/>
    <property type="evidence" value="ECO:0007669"/>
    <property type="project" value="UniProtKB-KW"/>
</dbReference>
<evidence type="ECO:0000256" key="4">
    <source>
        <dbReference type="ARBA" id="ARBA00010912"/>
    </source>
</evidence>
<dbReference type="InterPro" id="IPR043519">
    <property type="entry name" value="NT_sf"/>
</dbReference>
<accession>A0A5N6NY18</accession>
<evidence type="ECO:0000256" key="2">
    <source>
        <dbReference type="ARBA" id="ARBA00001946"/>
    </source>
</evidence>
<evidence type="ECO:0000256" key="12">
    <source>
        <dbReference type="ARBA" id="ARBA00023242"/>
    </source>
</evidence>
<dbReference type="GO" id="GO:0005634">
    <property type="term" value="C:nucleus"/>
    <property type="evidence" value="ECO:0007669"/>
    <property type="project" value="UniProtKB-SubCell"/>
</dbReference>
<dbReference type="PANTHER" id="PTHR10682:SF33">
    <property type="entry name" value="NUCLEAR POLY(A) POLYMERASE 3"/>
    <property type="match status" value="1"/>
</dbReference>
<dbReference type="Pfam" id="PF20750">
    <property type="entry name" value="PAP_NTPase"/>
    <property type="match status" value="1"/>
</dbReference>
<keyword evidence="16" id="KW-1185">Reference proteome</keyword>
<keyword evidence="12" id="KW-0539">Nucleus</keyword>
<dbReference type="SUPFAM" id="SSF81631">
    <property type="entry name" value="PAP/OAS1 substrate-binding domain"/>
    <property type="match status" value="1"/>
</dbReference>
<sequence>MVSQQELETSASLQKFISDEGLLVSPEEELRRTNHISKLKEILMTWIRRVAFQRRLPRNQINNASATILAYGSYGLDIYNADSNVDAVCVAPCFASLAEDFLIVLYNILAGRPEVSGIHCVKDASVPFLRFTFDGILIDLNFAKLQVTVVPEDVDVSDPSSIKDIDETSWKSFSGVRVNNSILHIVPDVKEFKELLHCVKFWARRRGVYSDLSGLFGGIHLAVLAAFVCIKNPNVSLVKLMSIFFETFAFWPWPEPVFVEDGATPSPPPLPPGTRGLMPIQLPGSLNEYCHSNMTTSTFNKIRSEFRRGYRHTQDPFKPQFDWANLFEPFSYTKSYLRFIKICLSTSNKVELGTWVHWVKSRFHSLLVKLEEMHALCDPNPTEYIDESIQSPNIVFYWGLVPGRGDNLNLSTATNEFMRTLGIGYPNNHPGCLTLTLVQASQLPKILQHANDDIKAQLRSSNFNHQHEMIPVYSTHSPSYLVGYLATNTT</sequence>
<keyword evidence="7" id="KW-0808">Transferase</keyword>
<evidence type="ECO:0000256" key="3">
    <source>
        <dbReference type="ARBA" id="ARBA00004123"/>
    </source>
</evidence>
<dbReference type="EMBL" id="SZYD01000008">
    <property type="protein sequence ID" value="KAD5507870.1"/>
    <property type="molecule type" value="Genomic_DNA"/>
</dbReference>
<gene>
    <name evidence="15" type="ORF">E3N88_15573</name>
</gene>
<evidence type="ECO:0000259" key="14">
    <source>
        <dbReference type="Pfam" id="PF20750"/>
    </source>
</evidence>
<comment type="cofactor">
    <cofactor evidence="1">
        <name>Mn(2+)</name>
        <dbReference type="ChEBI" id="CHEBI:29035"/>
    </cofactor>
</comment>
<keyword evidence="10" id="KW-0067">ATP-binding</keyword>
<dbReference type="InterPro" id="IPR007012">
    <property type="entry name" value="PolA_pol_cen_dom"/>
</dbReference>
<dbReference type="OrthoDB" id="412748at2759"/>
<dbReference type="InterPro" id="IPR011068">
    <property type="entry name" value="NuclTrfase_I-like_C"/>
</dbReference>
<dbReference type="CDD" id="cd05402">
    <property type="entry name" value="NT_PAP_TUTase"/>
    <property type="match status" value="1"/>
</dbReference>
<dbReference type="Proteomes" id="UP000326396">
    <property type="component" value="Linkage Group LG16"/>
</dbReference>
<evidence type="ECO:0000256" key="8">
    <source>
        <dbReference type="ARBA" id="ARBA00022723"/>
    </source>
</evidence>
<keyword evidence="6" id="KW-0507">mRNA processing</keyword>
<dbReference type="AlphaFoldDB" id="A0A5N6NY18"/>
<dbReference type="EC" id="2.7.7.19" evidence="5"/>
<dbReference type="Gene3D" id="1.10.1410.10">
    <property type="match status" value="1"/>
</dbReference>
<proteinExistence type="inferred from homology"/>
<evidence type="ECO:0000256" key="9">
    <source>
        <dbReference type="ARBA" id="ARBA00022741"/>
    </source>
</evidence>
<reference evidence="15 16" key="1">
    <citation type="submission" date="2019-05" db="EMBL/GenBank/DDBJ databases">
        <title>Mikania micrantha, genome provides insights into the molecular mechanism of rapid growth.</title>
        <authorList>
            <person name="Liu B."/>
        </authorList>
    </citation>
    <scope>NUCLEOTIDE SEQUENCE [LARGE SCALE GENOMIC DNA]</scope>
    <source>
        <strain evidence="15">NLD-2019</strain>
        <tissue evidence="15">Leaf</tissue>
    </source>
</reference>
<keyword evidence="8" id="KW-0479">Metal-binding</keyword>
<dbReference type="SUPFAM" id="SSF55003">
    <property type="entry name" value="PAP/Archaeal CCA-adding enzyme, C-terminal domain"/>
    <property type="match status" value="1"/>
</dbReference>
<evidence type="ECO:0000313" key="15">
    <source>
        <dbReference type="EMBL" id="KAD5507870.1"/>
    </source>
</evidence>
<organism evidence="15 16">
    <name type="scientific">Mikania micrantha</name>
    <name type="common">bitter vine</name>
    <dbReference type="NCBI Taxonomy" id="192012"/>
    <lineage>
        <taxon>Eukaryota</taxon>
        <taxon>Viridiplantae</taxon>
        <taxon>Streptophyta</taxon>
        <taxon>Embryophyta</taxon>
        <taxon>Tracheophyta</taxon>
        <taxon>Spermatophyta</taxon>
        <taxon>Magnoliopsida</taxon>
        <taxon>eudicotyledons</taxon>
        <taxon>Gunneridae</taxon>
        <taxon>Pentapetalae</taxon>
        <taxon>asterids</taxon>
        <taxon>campanulids</taxon>
        <taxon>Asterales</taxon>
        <taxon>Asteraceae</taxon>
        <taxon>Asteroideae</taxon>
        <taxon>Heliantheae alliance</taxon>
        <taxon>Eupatorieae</taxon>
        <taxon>Mikania</taxon>
    </lineage>
</organism>
<evidence type="ECO:0000256" key="10">
    <source>
        <dbReference type="ARBA" id="ARBA00022840"/>
    </source>
</evidence>
<evidence type="ECO:0000256" key="11">
    <source>
        <dbReference type="ARBA" id="ARBA00022842"/>
    </source>
</evidence>
<dbReference type="GO" id="GO:0046872">
    <property type="term" value="F:metal ion binding"/>
    <property type="evidence" value="ECO:0007669"/>
    <property type="project" value="UniProtKB-KW"/>
</dbReference>
<dbReference type="Gene3D" id="3.30.460.10">
    <property type="entry name" value="Beta Polymerase, domain 2"/>
    <property type="match status" value="1"/>
</dbReference>
<comment type="subcellular location">
    <subcellularLocation>
        <location evidence="3">Nucleus</location>
    </subcellularLocation>
</comment>
<evidence type="ECO:0000259" key="13">
    <source>
        <dbReference type="Pfam" id="PF04928"/>
    </source>
</evidence>
<dbReference type="GO" id="GO:0031123">
    <property type="term" value="P:RNA 3'-end processing"/>
    <property type="evidence" value="ECO:0007669"/>
    <property type="project" value="InterPro"/>
</dbReference>
<dbReference type="GO" id="GO:1990817">
    <property type="term" value="F:poly(A) RNA polymerase activity"/>
    <property type="evidence" value="ECO:0007669"/>
    <property type="project" value="UniProtKB-EC"/>
</dbReference>
<protein>
    <recommendedName>
        <fullName evidence="5">polynucleotide adenylyltransferase</fullName>
        <ecNumber evidence="5">2.7.7.19</ecNumber>
    </recommendedName>
</protein>
<comment type="similarity">
    <text evidence="4">Belongs to the poly(A) polymerase family.</text>
</comment>
<dbReference type="GO" id="GO:0003723">
    <property type="term" value="F:RNA binding"/>
    <property type="evidence" value="ECO:0007669"/>
    <property type="project" value="InterPro"/>
</dbReference>
<comment type="cofactor">
    <cofactor evidence="2">
        <name>Mg(2+)</name>
        <dbReference type="ChEBI" id="CHEBI:18420"/>
    </cofactor>
</comment>